<dbReference type="Proteomes" id="UP000492821">
    <property type="component" value="Unassembled WGS sequence"/>
</dbReference>
<dbReference type="AlphaFoldDB" id="A0A7E4VQ29"/>
<keyword evidence="2 3" id="KW-0238">DNA-binding</keyword>
<evidence type="ECO:0000313" key="6">
    <source>
        <dbReference type="WBParaSite" id="Pan_g23821.t1"/>
    </source>
</evidence>
<evidence type="ECO:0000256" key="1">
    <source>
        <dbReference type="ARBA" id="ARBA00005562"/>
    </source>
</evidence>
<proteinExistence type="inferred from homology"/>
<evidence type="ECO:0000313" key="5">
    <source>
        <dbReference type="Proteomes" id="UP000492821"/>
    </source>
</evidence>
<dbReference type="InterPro" id="IPR036390">
    <property type="entry name" value="WH_DNA-bd_sf"/>
</dbReference>
<dbReference type="SUPFAM" id="SSF46785">
    <property type="entry name" value="Winged helix' DNA-binding domain"/>
    <property type="match status" value="1"/>
</dbReference>
<organism evidence="5 6">
    <name type="scientific">Panagrellus redivivus</name>
    <name type="common">Microworm</name>
    <dbReference type="NCBI Taxonomy" id="6233"/>
    <lineage>
        <taxon>Eukaryota</taxon>
        <taxon>Metazoa</taxon>
        <taxon>Ecdysozoa</taxon>
        <taxon>Nematoda</taxon>
        <taxon>Chromadorea</taxon>
        <taxon>Rhabditida</taxon>
        <taxon>Tylenchina</taxon>
        <taxon>Panagrolaimomorpha</taxon>
        <taxon>Panagrolaimoidea</taxon>
        <taxon>Panagrolaimidae</taxon>
        <taxon>Panagrellus</taxon>
    </lineage>
</organism>
<keyword evidence="5" id="KW-1185">Reference proteome</keyword>
<dbReference type="WBParaSite" id="Pan_g23821.t1">
    <property type="protein sequence ID" value="Pan_g23821.t1"/>
    <property type="gene ID" value="Pan_g23821"/>
</dbReference>
<dbReference type="PRINTS" id="PR00454">
    <property type="entry name" value="ETSDOMAIN"/>
</dbReference>
<comment type="subcellular location">
    <subcellularLocation>
        <location evidence="3">Nucleus</location>
    </subcellularLocation>
</comment>
<accession>A0A7E4VQ29</accession>
<evidence type="ECO:0000259" key="4">
    <source>
        <dbReference type="PROSITE" id="PS50061"/>
    </source>
</evidence>
<dbReference type="PROSITE" id="PS50061">
    <property type="entry name" value="ETS_DOMAIN_3"/>
    <property type="match status" value="1"/>
</dbReference>
<comment type="similarity">
    <text evidence="1 3">Belongs to the ETS family.</text>
</comment>
<reference evidence="5" key="1">
    <citation type="journal article" date="2013" name="Genetics">
        <title>The draft genome and transcriptome of Panagrellus redivivus are shaped by the harsh demands of a free-living lifestyle.</title>
        <authorList>
            <person name="Srinivasan J."/>
            <person name="Dillman A.R."/>
            <person name="Macchietto M.G."/>
            <person name="Heikkinen L."/>
            <person name="Lakso M."/>
            <person name="Fracchia K.M."/>
            <person name="Antoshechkin I."/>
            <person name="Mortazavi A."/>
            <person name="Wong G."/>
            <person name="Sternberg P.W."/>
        </authorList>
    </citation>
    <scope>NUCLEOTIDE SEQUENCE [LARGE SCALE GENOMIC DNA]</scope>
    <source>
        <strain evidence="5">MT8872</strain>
    </source>
</reference>
<dbReference type="GO" id="GO:0030154">
    <property type="term" value="P:cell differentiation"/>
    <property type="evidence" value="ECO:0007669"/>
    <property type="project" value="TreeGrafter"/>
</dbReference>
<dbReference type="GO" id="GO:0043565">
    <property type="term" value="F:sequence-specific DNA binding"/>
    <property type="evidence" value="ECO:0007669"/>
    <property type="project" value="InterPro"/>
</dbReference>
<dbReference type="SMART" id="SM00413">
    <property type="entry name" value="ETS"/>
    <property type="match status" value="1"/>
</dbReference>
<dbReference type="InterPro" id="IPR046328">
    <property type="entry name" value="ETS_fam"/>
</dbReference>
<dbReference type="InterPro" id="IPR000418">
    <property type="entry name" value="Ets_dom"/>
</dbReference>
<sequence>MNNSCYYSANVAPYQSSFDHCAQDSYSPSAGYYSVGYVNPETVTCPVSVESTEVSLSRAKAKGQVHLWQFLLELLLAGGLNDHIIQWTGNAAYEFKILDPEMIAIKWGIRKNKPKMTYEKLSRGLRYYYERKLLQKTQRKKYVYRFTQKIEPFIHAQLYTY</sequence>
<name>A0A7E4VQ29_PANRE</name>
<dbReference type="Gene3D" id="1.10.10.10">
    <property type="entry name" value="Winged helix-like DNA-binding domain superfamily/Winged helix DNA-binding domain"/>
    <property type="match status" value="1"/>
</dbReference>
<reference evidence="6" key="2">
    <citation type="submission" date="2020-10" db="UniProtKB">
        <authorList>
            <consortium name="WormBaseParasite"/>
        </authorList>
    </citation>
    <scope>IDENTIFICATION</scope>
</reference>
<protein>
    <submittedName>
        <fullName evidence="6">ETS domain-containing protein</fullName>
    </submittedName>
</protein>
<evidence type="ECO:0000256" key="2">
    <source>
        <dbReference type="ARBA" id="ARBA00023125"/>
    </source>
</evidence>
<keyword evidence="3" id="KW-0539">Nucleus</keyword>
<dbReference type="PROSITE" id="PS00346">
    <property type="entry name" value="ETS_DOMAIN_2"/>
    <property type="match status" value="1"/>
</dbReference>
<dbReference type="InterPro" id="IPR036388">
    <property type="entry name" value="WH-like_DNA-bd_sf"/>
</dbReference>
<dbReference type="PANTHER" id="PTHR11849:SF289">
    <property type="entry name" value="ETS-LIKE PROTEIN POINTED"/>
    <property type="match status" value="1"/>
</dbReference>
<dbReference type="Pfam" id="PF00178">
    <property type="entry name" value="Ets"/>
    <property type="match status" value="1"/>
</dbReference>
<dbReference type="PANTHER" id="PTHR11849">
    <property type="entry name" value="ETS"/>
    <property type="match status" value="1"/>
</dbReference>
<evidence type="ECO:0000256" key="3">
    <source>
        <dbReference type="RuleBase" id="RU004019"/>
    </source>
</evidence>
<dbReference type="GO" id="GO:0005634">
    <property type="term" value="C:nucleus"/>
    <property type="evidence" value="ECO:0007669"/>
    <property type="project" value="UniProtKB-SubCell"/>
</dbReference>
<dbReference type="PROSITE" id="PS00345">
    <property type="entry name" value="ETS_DOMAIN_1"/>
    <property type="match status" value="1"/>
</dbReference>
<dbReference type="GO" id="GO:0000981">
    <property type="term" value="F:DNA-binding transcription factor activity, RNA polymerase II-specific"/>
    <property type="evidence" value="ECO:0007669"/>
    <property type="project" value="TreeGrafter"/>
</dbReference>
<feature type="domain" description="ETS" evidence="4">
    <location>
        <begin position="65"/>
        <end position="147"/>
    </location>
</feature>